<dbReference type="InterPro" id="IPR045097">
    <property type="entry name" value="Thymidate_synth/dCMP_Mease"/>
</dbReference>
<evidence type="ECO:0000256" key="1">
    <source>
        <dbReference type="ARBA" id="ARBA00009972"/>
    </source>
</evidence>
<dbReference type="PANTHER" id="PTHR11548:SF1">
    <property type="entry name" value="THYMIDYLATE SYNTHASE 1"/>
    <property type="match status" value="1"/>
</dbReference>
<dbReference type="GO" id="GO:0004799">
    <property type="term" value="F:thymidylate synthase activity"/>
    <property type="evidence" value="ECO:0007669"/>
    <property type="project" value="TreeGrafter"/>
</dbReference>
<evidence type="ECO:0000256" key="2">
    <source>
        <dbReference type="ARBA" id="ARBA00022603"/>
    </source>
</evidence>
<keyword evidence="3" id="KW-0808">Transferase</keyword>
<dbReference type="PANTHER" id="PTHR11548">
    <property type="entry name" value="THYMIDYLATE SYNTHASE 1"/>
    <property type="match status" value="1"/>
</dbReference>
<accession>A0A6J5SEU9</accession>
<gene>
    <name evidence="6" type="ORF">UFOVP1414_53</name>
    <name evidence="5" type="ORF">UFOVP442_24</name>
</gene>
<dbReference type="SUPFAM" id="SSF55831">
    <property type="entry name" value="Thymidylate synthase/dCMP hydroxymethylase"/>
    <property type="match status" value="1"/>
</dbReference>
<organism evidence="6">
    <name type="scientific">uncultured Caudovirales phage</name>
    <dbReference type="NCBI Taxonomy" id="2100421"/>
    <lineage>
        <taxon>Viruses</taxon>
        <taxon>Duplodnaviria</taxon>
        <taxon>Heunggongvirae</taxon>
        <taxon>Uroviricota</taxon>
        <taxon>Caudoviricetes</taxon>
        <taxon>Peduoviridae</taxon>
        <taxon>Maltschvirus</taxon>
        <taxon>Maltschvirus maltsch</taxon>
    </lineage>
</organism>
<dbReference type="GO" id="GO:0032259">
    <property type="term" value="P:methylation"/>
    <property type="evidence" value="ECO:0007669"/>
    <property type="project" value="UniProtKB-KW"/>
</dbReference>
<dbReference type="Pfam" id="PF00303">
    <property type="entry name" value="Thymidylat_synt"/>
    <property type="match status" value="1"/>
</dbReference>
<evidence type="ECO:0000256" key="3">
    <source>
        <dbReference type="ARBA" id="ARBA00022679"/>
    </source>
</evidence>
<dbReference type="EMBL" id="LR796419">
    <property type="protein sequence ID" value="CAB4142489.1"/>
    <property type="molecule type" value="Genomic_DNA"/>
</dbReference>
<dbReference type="InterPro" id="IPR023451">
    <property type="entry name" value="Thymidate_synth/dCMP_Mease_dom"/>
</dbReference>
<evidence type="ECO:0000313" key="6">
    <source>
        <dbReference type="EMBL" id="CAB4211935.1"/>
    </source>
</evidence>
<dbReference type="GO" id="GO:0006231">
    <property type="term" value="P:dTMP biosynthetic process"/>
    <property type="evidence" value="ECO:0007669"/>
    <property type="project" value="TreeGrafter"/>
</dbReference>
<evidence type="ECO:0000313" key="5">
    <source>
        <dbReference type="EMBL" id="CAB4142489.1"/>
    </source>
</evidence>
<feature type="domain" description="Thymidylate synthase/dCMP hydroxymethylase" evidence="4">
    <location>
        <begin position="21"/>
        <end position="198"/>
    </location>
</feature>
<reference evidence="6" key="1">
    <citation type="submission" date="2020-05" db="EMBL/GenBank/DDBJ databases">
        <authorList>
            <person name="Chiriac C."/>
            <person name="Salcher M."/>
            <person name="Ghai R."/>
            <person name="Kavagutti S V."/>
        </authorList>
    </citation>
    <scope>NUCLEOTIDE SEQUENCE</scope>
</reference>
<evidence type="ECO:0000259" key="4">
    <source>
        <dbReference type="Pfam" id="PF00303"/>
    </source>
</evidence>
<comment type="similarity">
    <text evidence="1">Belongs to the thymidylate synthase family.</text>
</comment>
<protein>
    <submittedName>
        <fullName evidence="6">ThyA Thymidylate synthase</fullName>
    </submittedName>
</protein>
<sequence length="294" mass="33975">MNNVPKQSSEWFNTLDFVWFTTVKKILTEGIEVSPRDRLTKELPQHTVQVNMNYPVLTFPGRKLSYKFMAAEAFWILSGDDTVEGIAPWNKHIAQFSDDGHRFYGAYGPRIIEQLGHVIEKLTADRETRQAVITTWRPNPEKSKDIPCTVSFDFKIREDKLNLHVFMRSSDVWLGLPYDVFNFSMLAFAVCCILNAKHIEKHIRQEAPDGERLVTPGVLYLTAASSHLYQENFEQAEKCLWEIGQLSPTKPVPGHLSFCPMERQGLTHVLQFLKSLRESSKGDDIRWWEQSAWN</sequence>
<keyword evidence="2" id="KW-0489">Methyltransferase</keyword>
<proteinExistence type="inferred from homology"/>
<name>A0A6J5SEU9_9CAUD</name>
<dbReference type="EMBL" id="LR797380">
    <property type="protein sequence ID" value="CAB4211935.1"/>
    <property type="molecule type" value="Genomic_DNA"/>
</dbReference>
<dbReference type="Gene3D" id="3.30.572.10">
    <property type="entry name" value="Thymidylate synthase/dCMP hydroxymethylase domain"/>
    <property type="match status" value="1"/>
</dbReference>
<dbReference type="InterPro" id="IPR036926">
    <property type="entry name" value="Thymidate_synth/dCMP_Mease_sf"/>
</dbReference>